<proteinExistence type="inferred from homology"/>
<dbReference type="InterPro" id="IPR039375">
    <property type="entry name" value="NodN-like"/>
</dbReference>
<evidence type="ECO:0000313" key="3">
    <source>
        <dbReference type="EMBL" id="RFA28872.1"/>
    </source>
</evidence>
<dbReference type="InterPro" id="IPR029069">
    <property type="entry name" value="HotDog_dom_sf"/>
</dbReference>
<evidence type="ECO:0000256" key="1">
    <source>
        <dbReference type="ARBA" id="ARBA00005254"/>
    </source>
</evidence>
<dbReference type="OrthoDB" id="9801735at2"/>
<reference evidence="3 4" key="1">
    <citation type="submission" date="2017-04" db="EMBL/GenBank/DDBJ databases">
        <title>Comparative genome analysis of Subtercola boreus.</title>
        <authorList>
            <person name="Cho Y.-J."/>
            <person name="Cho A."/>
            <person name="Kim O.-S."/>
            <person name="Lee J.-I."/>
        </authorList>
    </citation>
    <scope>NUCLEOTIDE SEQUENCE [LARGE SCALE GENOMIC DNA]</scope>
    <source>
        <strain evidence="3 4">P28004</strain>
    </source>
</reference>
<dbReference type="AlphaFoldDB" id="A0A3E0WD88"/>
<dbReference type="SUPFAM" id="SSF54637">
    <property type="entry name" value="Thioesterase/thiol ester dehydrase-isomerase"/>
    <property type="match status" value="1"/>
</dbReference>
<dbReference type="Gene3D" id="3.10.129.10">
    <property type="entry name" value="Hotdog Thioesterase"/>
    <property type="match status" value="1"/>
</dbReference>
<protein>
    <submittedName>
        <fullName evidence="3">Dehydratase</fullName>
    </submittedName>
</protein>
<accession>A0A3E0WD88</accession>
<dbReference type="Proteomes" id="UP000257080">
    <property type="component" value="Unassembled WGS sequence"/>
</dbReference>
<evidence type="ECO:0000313" key="4">
    <source>
        <dbReference type="Proteomes" id="UP000257080"/>
    </source>
</evidence>
<dbReference type="Pfam" id="PF01575">
    <property type="entry name" value="MaoC_dehydratas"/>
    <property type="match status" value="1"/>
</dbReference>
<evidence type="ECO:0000259" key="2">
    <source>
        <dbReference type="Pfam" id="PF01575"/>
    </source>
</evidence>
<comment type="similarity">
    <text evidence="1">Belongs to the enoyl-CoA hydratase/isomerase family.</text>
</comment>
<dbReference type="RefSeq" id="WP_116417662.1">
    <property type="nucleotide sequence ID" value="NZ_NBXC01000008.1"/>
</dbReference>
<dbReference type="CDD" id="cd03450">
    <property type="entry name" value="NodN"/>
    <property type="match status" value="1"/>
</dbReference>
<name>A0A3E0WD88_9MICO</name>
<organism evidence="3 4">
    <name type="scientific">Subtercola boreus</name>
    <dbReference type="NCBI Taxonomy" id="120213"/>
    <lineage>
        <taxon>Bacteria</taxon>
        <taxon>Bacillati</taxon>
        <taxon>Actinomycetota</taxon>
        <taxon>Actinomycetes</taxon>
        <taxon>Micrococcales</taxon>
        <taxon>Microbacteriaceae</taxon>
        <taxon>Subtercola</taxon>
    </lineage>
</organism>
<comment type="caution">
    <text evidence="3">The sequence shown here is derived from an EMBL/GenBank/DDBJ whole genome shotgun (WGS) entry which is preliminary data.</text>
</comment>
<dbReference type="PANTHER" id="PTHR42993">
    <property type="entry name" value="MAOC-LIKE DEHYDRATASE DOMAIN-CONTAINING PROTEIN"/>
    <property type="match status" value="1"/>
</dbReference>
<sequence length="150" mass="15524">MAVFASLEALAGAVGSDLGTAGPITISQNDIDTFARVTHDEQWIHVDPERAADGPYGTTIAHGFLTLSLASAFLAELLTVEGVSAAINYGLGSVRFPAPVPSGSAVSARGILSGYEEKPGGAEVRVQLTMTVPGGAKPVCVLEQIVRYLR</sequence>
<dbReference type="PANTHER" id="PTHR42993:SF1">
    <property type="entry name" value="MAOC-LIKE DEHYDRATASE DOMAIN-CONTAINING PROTEIN"/>
    <property type="match status" value="1"/>
</dbReference>
<dbReference type="EMBL" id="NBXE01000008">
    <property type="protein sequence ID" value="RFA28872.1"/>
    <property type="molecule type" value="Genomic_DNA"/>
</dbReference>
<dbReference type="InterPro" id="IPR002539">
    <property type="entry name" value="MaoC-like_dom"/>
</dbReference>
<gene>
    <name evidence="3" type="ORF">B7R25_03960</name>
</gene>
<feature type="domain" description="MaoC-like" evidence="2">
    <location>
        <begin position="13"/>
        <end position="127"/>
    </location>
</feature>